<name>A0A132PND0_9MYCO</name>
<gene>
    <name evidence="2" type="ORF">AFM11_13890</name>
</gene>
<dbReference type="PANTHER" id="PTHR35525:SF3">
    <property type="entry name" value="BLL6575 PROTEIN"/>
    <property type="match status" value="1"/>
</dbReference>
<evidence type="ECO:0000313" key="2">
    <source>
        <dbReference type="EMBL" id="KWX23846.1"/>
    </source>
</evidence>
<keyword evidence="3" id="KW-1185">Reference proteome</keyword>
<dbReference type="PANTHER" id="PTHR35525">
    <property type="entry name" value="BLL6575 PROTEIN"/>
    <property type="match status" value="1"/>
</dbReference>
<dbReference type="Pfam" id="PF07336">
    <property type="entry name" value="ABATE"/>
    <property type="match status" value="1"/>
</dbReference>
<dbReference type="AlphaFoldDB" id="A0A132PND0"/>
<evidence type="ECO:0000259" key="1">
    <source>
        <dbReference type="Pfam" id="PF11706"/>
    </source>
</evidence>
<comment type="caution">
    <text evidence="2">The sequence shown here is derived from an EMBL/GenBank/DDBJ whole genome shotgun (WGS) entry which is preliminary data.</text>
</comment>
<dbReference type="Pfam" id="PF11706">
    <property type="entry name" value="zf-CGNR"/>
    <property type="match status" value="1"/>
</dbReference>
<dbReference type="SUPFAM" id="SSF160904">
    <property type="entry name" value="Jann2411-like"/>
    <property type="match status" value="1"/>
</dbReference>
<dbReference type="Gene3D" id="1.10.3300.10">
    <property type="entry name" value="Jann2411-like domain"/>
    <property type="match status" value="1"/>
</dbReference>
<dbReference type="PATRIC" id="fig|59750.3.peg.6874"/>
<protein>
    <recommendedName>
        <fullName evidence="1">Zinc finger CGNR domain-containing protein</fullName>
    </recommendedName>
</protein>
<feature type="domain" description="Zinc finger CGNR" evidence="1">
    <location>
        <begin position="137"/>
        <end position="179"/>
    </location>
</feature>
<dbReference type="Proteomes" id="UP000070612">
    <property type="component" value="Unassembled WGS sequence"/>
</dbReference>
<dbReference type="InterPro" id="IPR010852">
    <property type="entry name" value="ABATE"/>
</dbReference>
<dbReference type="InterPro" id="IPR021005">
    <property type="entry name" value="Znf_CGNR"/>
</dbReference>
<dbReference type="RefSeq" id="WP_067849541.1">
    <property type="nucleotide sequence ID" value="NZ_LGTW01000007.1"/>
</dbReference>
<proteinExistence type="predicted"/>
<evidence type="ECO:0000313" key="3">
    <source>
        <dbReference type="Proteomes" id="UP000070612"/>
    </source>
</evidence>
<sequence>MGKFVYVSGRHCLDFAGTILWRRTARTELLEHPEDLEQWARQAGVLADMQAPSPADVLTAREIREAIYRVVSAAVLKGPRPSQGDVDMINHEARQALPTLTLSRDGTTFSTGTFSNVTSLVARDTIDLIGSSDKAKVKECSNPDCTRLFVDHSRGFSRRWCGMAECGNRAKAADYRRRKKQSP</sequence>
<reference evidence="2 3" key="1">
    <citation type="submission" date="2015-07" db="EMBL/GenBank/DDBJ databases">
        <title>A draft genome sequence of Mycobacterium wolinskyi.</title>
        <authorList>
            <person name="de Man T.J."/>
            <person name="Perry K.A."/>
            <person name="Coulliette A.D."/>
            <person name="Jensen B."/>
            <person name="Toney N.C."/>
            <person name="Limbago B.M."/>
            <person name="Noble-Wang J."/>
        </authorList>
    </citation>
    <scope>NUCLEOTIDE SEQUENCE [LARGE SCALE GENOMIC DNA]</scope>
    <source>
        <strain evidence="2 3">CDC_01</strain>
    </source>
</reference>
<dbReference type="EMBL" id="LGTW01000007">
    <property type="protein sequence ID" value="KWX23846.1"/>
    <property type="molecule type" value="Genomic_DNA"/>
</dbReference>
<organism evidence="2 3">
    <name type="scientific">Mycolicibacterium wolinskyi</name>
    <dbReference type="NCBI Taxonomy" id="59750"/>
    <lineage>
        <taxon>Bacteria</taxon>
        <taxon>Bacillati</taxon>
        <taxon>Actinomycetota</taxon>
        <taxon>Actinomycetes</taxon>
        <taxon>Mycobacteriales</taxon>
        <taxon>Mycobacteriaceae</taxon>
        <taxon>Mycolicibacterium</taxon>
    </lineage>
</organism>
<accession>A0A132PND0</accession>
<dbReference type="InterPro" id="IPR023286">
    <property type="entry name" value="ABATE_dom_sf"/>
</dbReference>